<accession>A1VQA0</accession>
<keyword evidence="1" id="KW-1133">Transmembrane helix</keyword>
<proteinExistence type="predicted"/>
<dbReference type="Proteomes" id="UP000000644">
    <property type="component" value="Chromosome"/>
</dbReference>
<dbReference type="GO" id="GO:0016020">
    <property type="term" value="C:membrane"/>
    <property type="evidence" value="ECO:0007669"/>
    <property type="project" value="InterPro"/>
</dbReference>
<keyword evidence="4" id="KW-1185">Reference proteome</keyword>
<dbReference type="RefSeq" id="WP_011801906.1">
    <property type="nucleotide sequence ID" value="NC_008781.1"/>
</dbReference>
<evidence type="ECO:0000256" key="1">
    <source>
        <dbReference type="SAM" id="Phobius"/>
    </source>
</evidence>
<feature type="transmembrane region" description="Helical" evidence="1">
    <location>
        <begin position="34"/>
        <end position="54"/>
    </location>
</feature>
<dbReference type="KEGG" id="pna:Pnap_2525"/>
<feature type="transmembrane region" description="Helical" evidence="1">
    <location>
        <begin position="105"/>
        <end position="134"/>
    </location>
</feature>
<dbReference type="HOGENOM" id="CLU_060016_2_0_4"/>
<evidence type="ECO:0000313" key="3">
    <source>
        <dbReference type="EMBL" id="ABM37828.1"/>
    </source>
</evidence>
<gene>
    <name evidence="3" type="ordered locus">Pnap_2525</name>
</gene>
<protein>
    <recommendedName>
        <fullName evidence="2">EamA domain-containing protein</fullName>
    </recommendedName>
</protein>
<feature type="transmembrane region" description="Helical" evidence="1">
    <location>
        <begin position="238"/>
        <end position="258"/>
    </location>
</feature>
<name>A1VQA0_POLNA</name>
<dbReference type="Gene3D" id="1.10.3730.20">
    <property type="match status" value="2"/>
</dbReference>
<reference evidence="4" key="1">
    <citation type="journal article" date="2009" name="Environ. Microbiol.">
        <title>The genome of Polaromonas naphthalenivorans strain CJ2, isolated from coal tar-contaminated sediment, reveals physiological and metabolic versatility and evolution through extensive horizontal gene transfer.</title>
        <authorList>
            <person name="Yagi J.M."/>
            <person name="Sims D."/>
            <person name="Brettin T."/>
            <person name="Bruce D."/>
            <person name="Madsen E.L."/>
        </authorList>
    </citation>
    <scope>NUCLEOTIDE SEQUENCE [LARGE SCALE GENOMIC DNA]</scope>
    <source>
        <strain evidence="4">CJ2</strain>
    </source>
</reference>
<dbReference type="SUPFAM" id="SSF103481">
    <property type="entry name" value="Multidrug resistance efflux transporter EmrE"/>
    <property type="match status" value="2"/>
</dbReference>
<dbReference type="Pfam" id="PF00892">
    <property type="entry name" value="EamA"/>
    <property type="match status" value="1"/>
</dbReference>
<dbReference type="EMBL" id="CP000529">
    <property type="protein sequence ID" value="ABM37828.1"/>
    <property type="molecule type" value="Genomic_DNA"/>
</dbReference>
<dbReference type="InterPro" id="IPR000620">
    <property type="entry name" value="EamA_dom"/>
</dbReference>
<feature type="transmembrane region" description="Helical" evidence="1">
    <location>
        <begin position="169"/>
        <end position="192"/>
    </location>
</feature>
<keyword evidence="1" id="KW-0472">Membrane</keyword>
<sequence length="286" mass="30720">MMISGAALAVAASVVMHVAWNLIARHQSRDAYPLWWVLLAHLVLLGPWGAYSLFTEVQWTPTLGKWVLISATANVVYFVGLRRAYEHAPVAFVYPLVRSSPILIALWSTLFLGETLGVFAWTGLLVSVLGLVVLARVGGNAHDIRALPWALLAMFATSIYSLTDRAATAHIPGFGGLVGFITIGYFASWLALTIDLRRTTGSWRPKARIGLPVAVVGGLCVGLAYALVIHAMRSMPAAIVVAFTNAGIVLASGASIFVFKERAAWKARASAAFIVCAGLLMLSFRN</sequence>
<feature type="transmembrane region" description="Helical" evidence="1">
    <location>
        <begin position="66"/>
        <end position="85"/>
    </location>
</feature>
<feature type="transmembrane region" description="Helical" evidence="1">
    <location>
        <begin position="213"/>
        <end position="232"/>
    </location>
</feature>
<keyword evidence="1" id="KW-0812">Transmembrane</keyword>
<dbReference type="eggNOG" id="COG0697">
    <property type="taxonomic scope" value="Bacteria"/>
</dbReference>
<evidence type="ECO:0000259" key="2">
    <source>
        <dbReference type="Pfam" id="PF00892"/>
    </source>
</evidence>
<dbReference type="AlphaFoldDB" id="A1VQA0"/>
<feature type="transmembrane region" description="Helical" evidence="1">
    <location>
        <begin position="146"/>
        <end position="163"/>
    </location>
</feature>
<organism evidence="3 4">
    <name type="scientific">Polaromonas naphthalenivorans (strain CJ2)</name>
    <dbReference type="NCBI Taxonomy" id="365044"/>
    <lineage>
        <taxon>Bacteria</taxon>
        <taxon>Pseudomonadati</taxon>
        <taxon>Pseudomonadota</taxon>
        <taxon>Betaproteobacteria</taxon>
        <taxon>Burkholderiales</taxon>
        <taxon>Comamonadaceae</taxon>
        <taxon>Polaromonas</taxon>
    </lineage>
</organism>
<dbReference type="InterPro" id="IPR037185">
    <property type="entry name" value="EmrE-like"/>
</dbReference>
<evidence type="ECO:0000313" key="4">
    <source>
        <dbReference type="Proteomes" id="UP000000644"/>
    </source>
</evidence>
<feature type="domain" description="EamA" evidence="2">
    <location>
        <begin position="7"/>
        <end position="134"/>
    </location>
</feature>